<evidence type="ECO:0000256" key="1">
    <source>
        <dbReference type="ARBA" id="ARBA00004102"/>
    </source>
</evidence>
<evidence type="ECO:0000256" key="2">
    <source>
        <dbReference type="ARBA" id="ARBA00010458"/>
    </source>
</evidence>
<dbReference type="PANTHER" id="PTHR11049:SF5">
    <property type="entry name" value="ACYL-COA THIOESTER HYDROLASE YCIA"/>
    <property type="match status" value="1"/>
</dbReference>
<dbReference type="GO" id="GO:0009062">
    <property type="term" value="P:fatty acid catabolic process"/>
    <property type="evidence" value="ECO:0007669"/>
    <property type="project" value="TreeGrafter"/>
</dbReference>
<dbReference type="GO" id="GO:0005829">
    <property type="term" value="C:cytosol"/>
    <property type="evidence" value="ECO:0007669"/>
    <property type="project" value="TreeGrafter"/>
</dbReference>
<reference evidence="8 9" key="1">
    <citation type="submission" date="2018-06" db="EMBL/GenBank/DDBJ databases">
        <authorList>
            <consortium name="Pathogen Informatics"/>
            <person name="Doyle S."/>
        </authorList>
    </citation>
    <scope>NUCLEOTIDE SEQUENCE [LARGE SCALE GENOMIC DNA]</scope>
    <source>
        <strain evidence="8 9">NCTC9601</strain>
    </source>
</reference>
<evidence type="ECO:0000256" key="5">
    <source>
        <dbReference type="PROSITE-ProRule" id="PRU01106"/>
    </source>
</evidence>
<dbReference type="NCBIfam" id="NF007970">
    <property type="entry name" value="PRK10694.1"/>
    <property type="match status" value="1"/>
</dbReference>
<name>A0A2X3HH41_KLEPN</name>
<comment type="similarity">
    <text evidence="2">Belongs to the acyl coenzyme A hydrolase family.</text>
</comment>
<dbReference type="GO" id="GO:0052816">
    <property type="term" value="F:long-chain fatty acyl-CoA hydrolase activity"/>
    <property type="evidence" value="ECO:0007669"/>
    <property type="project" value="TreeGrafter"/>
</dbReference>
<evidence type="ECO:0000259" key="7">
    <source>
        <dbReference type="PROSITE" id="PS51770"/>
    </source>
</evidence>
<dbReference type="PANTHER" id="PTHR11049">
    <property type="entry name" value="ACYL COENZYME A THIOESTER HYDROLASE"/>
    <property type="match status" value="1"/>
</dbReference>
<keyword evidence="4 5" id="KW-0378">Hydrolase</keyword>
<gene>
    <name evidence="8" type="ORF">NCTC9601_06768</name>
</gene>
<dbReference type="FunFam" id="3.10.129.10:FF:000008">
    <property type="entry name" value="Acyl-CoA thioester hydrolase"/>
    <property type="match status" value="1"/>
</dbReference>
<proteinExistence type="inferred from homology"/>
<organism evidence="8 9">
    <name type="scientific">Klebsiella pneumoniae</name>
    <dbReference type="NCBI Taxonomy" id="573"/>
    <lineage>
        <taxon>Bacteria</taxon>
        <taxon>Pseudomonadati</taxon>
        <taxon>Pseudomonadota</taxon>
        <taxon>Gammaproteobacteria</taxon>
        <taxon>Enterobacterales</taxon>
        <taxon>Enterobacteriaceae</taxon>
        <taxon>Klebsiella/Raoultella group</taxon>
        <taxon>Klebsiella</taxon>
        <taxon>Klebsiella pneumoniae complex</taxon>
    </lineage>
</organism>
<dbReference type="InterPro" id="IPR040170">
    <property type="entry name" value="Cytosol_ACT"/>
</dbReference>
<feature type="domain" description="HotDog ACOT-type" evidence="7">
    <location>
        <begin position="56"/>
        <end position="171"/>
    </location>
</feature>
<comment type="function">
    <text evidence="1">Catalyzes the hydrolysis of the thioester bond in palmitoyl-CoA and malonyl-CoA.</text>
</comment>
<dbReference type="InterPro" id="IPR029069">
    <property type="entry name" value="HotDog_dom_sf"/>
</dbReference>
<dbReference type="PROSITE" id="PS51770">
    <property type="entry name" value="HOTDOG_ACOT"/>
    <property type="match status" value="1"/>
</dbReference>
<evidence type="ECO:0000256" key="3">
    <source>
        <dbReference type="ARBA" id="ARBA00017699"/>
    </source>
</evidence>
<dbReference type="InterPro" id="IPR006683">
    <property type="entry name" value="Thioestr_dom"/>
</dbReference>
<dbReference type="InterPro" id="IPR033120">
    <property type="entry name" value="HOTDOG_ACOT"/>
</dbReference>
<feature type="region of interest" description="Disordered" evidence="6">
    <location>
        <begin position="1"/>
        <end position="20"/>
    </location>
</feature>
<dbReference type="EMBL" id="UASN01000024">
    <property type="protein sequence ID" value="SQC71601.1"/>
    <property type="molecule type" value="Genomic_DNA"/>
</dbReference>
<sequence>MSLAARITPALPSPSEPPRPRQRAYSLFSLRYFHSSIPLIVFDHNRVEHDNNRSRPKGRNGLRTLAMPADTNANGDIFGGWLMSQMDIGGAIMAKEIAQGRVVTVRVDGMTFLRPVAVGDVVCCHARCVKRGNTSVTINIEVWVKKVSSEPIGQRYKATEALFIYVAVDNQGKPRPLPAE</sequence>
<dbReference type="Pfam" id="PF03061">
    <property type="entry name" value="4HBT"/>
    <property type="match status" value="1"/>
</dbReference>
<evidence type="ECO:0000256" key="6">
    <source>
        <dbReference type="SAM" id="MobiDB-lite"/>
    </source>
</evidence>
<dbReference type="CDD" id="cd03442">
    <property type="entry name" value="BFIT_BACH"/>
    <property type="match status" value="1"/>
</dbReference>
<accession>A0A2X3HH41</accession>
<evidence type="ECO:0000313" key="9">
    <source>
        <dbReference type="Proteomes" id="UP000251123"/>
    </source>
</evidence>
<dbReference type="Proteomes" id="UP000251123">
    <property type="component" value="Unassembled WGS sequence"/>
</dbReference>
<protein>
    <recommendedName>
        <fullName evidence="3">Acyl-CoA thioester hydrolase YciA</fullName>
    </recommendedName>
</protein>
<evidence type="ECO:0000313" key="8">
    <source>
        <dbReference type="EMBL" id="SQC71601.1"/>
    </source>
</evidence>
<dbReference type="GO" id="GO:0006637">
    <property type="term" value="P:acyl-CoA metabolic process"/>
    <property type="evidence" value="ECO:0007669"/>
    <property type="project" value="TreeGrafter"/>
</dbReference>
<dbReference type="AlphaFoldDB" id="A0A2X3HH41"/>
<dbReference type="Gene3D" id="3.10.129.10">
    <property type="entry name" value="Hotdog Thioesterase"/>
    <property type="match status" value="1"/>
</dbReference>
<evidence type="ECO:0000256" key="4">
    <source>
        <dbReference type="ARBA" id="ARBA00022801"/>
    </source>
</evidence>
<dbReference type="SUPFAM" id="SSF54637">
    <property type="entry name" value="Thioesterase/thiol ester dehydrase-isomerase"/>
    <property type="match status" value="1"/>
</dbReference>